<dbReference type="InterPro" id="IPR051199">
    <property type="entry name" value="LPS_LOS_Heptosyltrfase"/>
</dbReference>
<dbReference type="EMBL" id="CP139965">
    <property type="protein sequence ID" value="WQD80871.1"/>
    <property type="molecule type" value="Genomic_DNA"/>
</dbReference>
<evidence type="ECO:0000256" key="1">
    <source>
        <dbReference type="ARBA" id="ARBA00022676"/>
    </source>
</evidence>
<dbReference type="EC" id="2.4.-.-" evidence="4"/>
<keyword evidence="5" id="KW-1185">Reference proteome</keyword>
<organism evidence="4 5">
    <name type="scientific">Paraburkholderia kururiensis</name>
    <dbReference type="NCBI Taxonomy" id="984307"/>
    <lineage>
        <taxon>Bacteria</taxon>
        <taxon>Pseudomonadati</taxon>
        <taxon>Pseudomonadota</taxon>
        <taxon>Betaproteobacteria</taxon>
        <taxon>Burkholderiales</taxon>
        <taxon>Burkholderiaceae</taxon>
        <taxon>Paraburkholderia</taxon>
    </lineage>
</organism>
<dbReference type="PANTHER" id="PTHR30160:SF1">
    <property type="entry name" value="LIPOPOLYSACCHARIDE 1,2-N-ACETYLGLUCOSAMINETRANSFERASE-RELATED"/>
    <property type="match status" value="1"/>
</dbReference>
<dbReference type="Proteomes" id="UP001325479">
    <property type="component" value="Chromosome"/>
</dbReference>
<feature type="compositionally biased region" description="Low complexity" evidence="3">
    <location>
        <begin position="385"/>
        <end position="395"/>
    </location>
</feature>
<dbReference type="GO" id="GO:0016757">
    <property type="term" value="F:glycosyltransferase activity"/>
    <property type="evidence" value="ECO:0007669"/>
    <property type="project" value="UniProtKB-KW"/>
</dbReference>
<accession>A0ABZ0WUE6</accession>
<evidence type="ECO:0000256" key="3">
    <source>
        <dbReference type="SAM" id="MobiDB-lite"/>
    </source>
</evidence>
<dbReference type="InterPro" id="IPR002201">
    <property type="entry name" value="Glyco_trans_9"/>
</dbReference>
<gene>
    <name evidence="4" type="ORF">U0042_03770</name>
</gene>
<evidence type="ECO:0000256" key="2">
    <source>
        <dbReference type="ARBA" id="ARBA00022679"/>
    </source>
</evidence>
<protein>
    <submittedName>
        <fullName evidence="4">Glycosyltransferase family 9 protein</fullName>
        <ecNumber evidence="4">2.4.-.-</ecNumber>
    </submittedName>
</protein>
<dbReference type="Pfam" id="PF01075">
    <property type="entry name" value="Glyco_transf_9"/>
    <property type="match status" value="1"/>
</dbReference>
<keyword evidence="2 4" id="KW-0808">Transferase</keyword>
<proteinExistence type="predicted"/>
<feature type="region of interest" description="Disordered" evidence="3">
    <location>
        <begin position="355"/>
        <end position="406"/>
    </location>
</feature>
<evidence type="ECO:0000313" key="4">
    <source>
        <dbReference type="EMBL" id="WQD80871.1"/>
    </source>
</evidence>
<dbReference type="PANTHER" id="PTHR30160">
    <property type="entry name" value="TETRAACYLDISACCHARIDE 4'-KINASE-RELATED"/>
    <property type="match status" value="1"/>
</dbReference>
<keyword evidence="1 4" id="KW-0328">Glycosyltransferase</keyword>
<dbReference type="Gene3D" id="3.40.50.2000">
    <property type="entry name" value="Glycogen Phosphorylase B"/>
    <property type="match status" value="2"/>
</dbReference>
<name>A0ABZ0WUE6_9BURK</name>
<dbReference type="CDD" id="cd03789">
    <property type="entry name" value="GT9_LPS_heptosyltransferase"/>
    <property type="match status" value="1"/>
</dbReference>
<sequence length="406" mass="43245">MLRPVAPRRVAVFRALQLGDMLCAVPALRAMRRAWPAAHITLIGLPWARAFATRYAELVDEFVPFPGAPGFVEQEQTSTALPVFYAQMRARHFDLAIQLHGSGSRSNGVVFNLGAVACAGFVPPEETHQLAGCFIPWPEQLPEPLRYLALMHALGLPADDATLSIPVTRPDRDEYAALAASCHIEPERLVLIHPGAQLPSRRWPAVRFAAVADALADAGCQVAITGSEAELPLTGEVLGAMTAPALHLAGKTSLGGLAVLVSRARLVVCNDTGISHVAAAMKTASVVVASGSDTRRWAPLDSVRHRVLADWPACRPCMYRDCPYGHPCALNVSVESVVDAAREQLTQALRLRTPADAADDAPDAAHAHNASAPPNQRVHADSLRAASSASVSAAPPATPKEVRHVR</sequence>
<reference evidence="4 5" key="1">
    <citation type="submission" date="2023-12" db="EMBL/GenBank/DDBJ databases">
        <title>Genome sequencing and assembly of bacterial species from a model synthetic community.</title>
        <authorList>
            <person name="Hogle S.L."/>
        </authorList>
    </citation>
    <scope>NUCLEOTIDE SEQUENCE [LARGE SCALE GENOMIC DNA]</scope>
    <source>
        <strain evidence="4 5">HAMBI 2494</strain>
    </source>
</reference>
<dbReference type="SUPFAM" id="SSF53756">
    <property type="entry name" value="UDP-Glycosyltransferase/glycogen phosphorylase"/>
    <property type="match status" value="1"/>
</dbReference>
<dbReference type="RefSeq" id="WP_114810085.1">
    <property type="nucleotide sequence ID" value="NZ_CP139965.1"/>
</dbReference>
<evidence type="ECO:0000313" key="5">
    <source>
        <dbReference type="Proteomes" id="UP001325479"/>
    </source>
</evidence>